<dbReference type="PROSITE" id="PS00973">
    <property type="entry name" value="USP_2"/>
    <property type="match status" value="1"/>
</dbReference>
<dbReference type="Proteomes" id="UP000001542">
    <property type="component" value="Unassembled WGS sequence"/>
</dbReference>
<evidence type="ECO:0000256" key="6">
    <source>
        <dbReference type="ARBA" id="ARBA00022807"/>
    </source>
</evidence>
<dbReference type="GO" id="GO:0043161">
    <property type="term" value="P:proteasome-mediated ubiquitin-dependent protein catabolic process"/>
    <property type="evidence" value="ECO:0007669"/>
    <property type="project" value="InterPro"/>
</dbReference>
<keyword evidence="9" id="KW-1185">Reference proteome</keyword>
<evidence type="ECO:0000256" key="4">
    <source>
        <dbReference type="ARBA" id="ARBA00022786"/>
    </source>
</evidence>
<dbReference type="KEGG" id="tva:4757032"/>
<dbReference type="STRING" id="5722.A2F763"/>
<dbReference type="OMA" id="FKSDAEY"/>
<sequence>MDTVVMWNGKTFNVKCDPTLPVDAFLQKLQNLTGVPVLKQTLMMRRKQLKSGMSFPAGEVKEGYKFMLIGTAQIAPVWKDFKEEIVEEAPDEADEAATPADAMVGCKNYGNTCYLNSCLQTLRNIPDISKVIKEYKPDGKGDDLITAIAKFFNNPEQEYNRPTVVESLRIAHPDPYAAKDDQTGGYMQQDATECMATLFKHFSTAFGPKFTDLFNMRLKTIVSDPTGEKPPKVTYSEDNSIDCHIDENVSSIEMGMFKPSDIESTEGGKIAVYHQVQQLDSLPKFFTVHLLRFTYREDEKTTAKILRRVNHPFRLDILSFASDELRAQIAKARESDQTKGSGFYQLKAVLTHQGRSANSGHYITHVKVNDEWIRYNDEKVSVVTEEDIENLKGSGDWHCSFLLIYQQIE</sequence>
<dbReference type="GO" id="GO:0016579">
    <property type="term" value="P:protein deubiquitination"/>
    <property type="evidence" value="ECO:0007669"/>
    <property type="project" value="InterPro"/>
</dbReference>
<reference evidence="8" key="1">
    <citation type="submission" date="2006-10" db="EMBL/GenBank/DDBJ databases">
        <authorList>
            <person name="Amadeo P."/>
            <person name="Zhao Q."/>
            <person name="Wortman J."/>
            <person name="Fraser-Liggett C."/>
            <person name="Carlton J."/>
        </authorList>
    </citation>
    <scope>NUCLEOTIDE SEQUENCE</scope>
    <source>
        <strain evidence="8">G3</strain>
    </source>
</reference>
<dbReference type="GO" id="GO:0004843">
    <property type="term" value="F:cysteine-type deubiquitinase activity"/>
    <property type="evidence" value="ECO:0000318"/>
    <property type="project" value="GO_Central"/>
</dbReference>
<feature type="domain" description="USP" evidence="7">
    <location>
        <begin position="104"/>
        <end position="408"/>
    </location>
</feature>
<keyword evidence="6" id="KW-0788">Thiol protease</keyword>
<evidence type="ECO:0000313" key="8">
    <source>
        <dbReference type="EMBL" id="EAX99230.1"/>
    </source>
</evidence>
<dbReference type="FunCoup" id="A2F763">
    <property type="interactions" value="1117"/>
</dbReference>
<dbReference type="EMBL" id="DS113644">
    <property type="protein sequence ID" value="EAX99230.1"/>
    <property type="molecule type" value="Genomic_DNA"/>
</dbReference>
<dbReference type="VEuPathDB" id="TrichDB:TVAGG3_0162300"/>
<evidence type="ECO:0000256" key="1">
    <source>
        <dbReference type="ARBA" id="ARBA00000707"/>
    </source>
</evidence>
<protein>
    <recommendedName>
        <fullName evidence="2">ubiquitinyl hydrolase 1</fullName>
        <ecNumber evidence="2">3.4.19.12</ecNumber>
    </recommendedName>
</protein>
<dbReference type="GO" id="GO:1904293">
    <property type="term" value="P:negative regulation of ERAD pathway"/>
    <property type="evidence" value="ECO:0000318"/>
    <property type="project" value="GO_Central"/>
</dbReference>
<dbReference type="SMR" id="A2F763"/>
<reference evidence="8" key="2">
    <citation type="journal article" date="2007" name="Science">
        <title>Draft genome sequence of the sexually transmitted pathogen Trichomonas vaginalis.</title>
        <authorList>
            <person name="Carlton J.M."/>
            <person name="Hirt R.P."/>
            <person name="Silva J.C."/>
            <person name="Delcher A.L."/>
            <person name="Schatz M."/>
            <person name="Zhao Q."/>
            <person name="Wortman J.R."/>
            <person name="Bidwell S.L."/>
            <person name="Alsmark U.C.M."/>
            <person name="Besteiro S."/>
            <person name="Sicheritz-Ponten T."/>
            <person name="Noel C.J."/>
            <person name="Dacks J.B."/>
            <person name="Foster P.G."/>
            <person name="Simillion C."/>
            <person name="Van de Peer Y."/>
            <person name="Miranda-Saavedra D."/>
            <person name="Barton G.J."/>
            <person name="Westrop G.D."/>
            <person name="Mueller S."/>
            <person name="Dessi D."/>
            <person name="Fiori P.L."/>
            <person name="Ren Q."/>
            <person name="Paulsen I."/>
            <person name="Zhang H."/>
            <person name="Bastida-Corcuera F.D."/>
            <person name="Simoes-Barbosa A."/>
            <person name="Brown M.T."/>
            <person name="Hayes R.D."/>
            <person name="Mukherjee M."/>
            <person name="Okumura C.Y."/>
            <person name="Schneider R."/>
            <person name="Smith A.J."/>
            <person name="Vanacova S."/>
            <person name="Villalvazo M."/>
            <person name="Haas B.J."/>
            <person name="Pertea M."/>
            <person name="Feldblyum T.V."/>
            <person name="Utterback T.R."/>
            <person name="Shu C.L."/>
            <person name="Osoegawa K."/>
            <person name="de Jong P.J."/>
            <person name="Hrdy I."/>
            <person name="Horvathova L."/>
            <person name="Zubacova Z."/>
            <person name="Dolezal P."/>
            <person name="Malik S.B."/>
            <person name="Logsdon J.M. Jr."/>
            <person name="Henze K."/>
            <person name="Gupta A."/>
            <person name="Wang C.C."/>
            <person name="Dunne R.L."/>
            <person name="Upcroft J.A."/>
            <person name="Upcroft P."/>
            <person name="White O."/>
            <person name="Salzberg S.L."/>
            <person name="Tang P."/>
            <person name="Chiu C.-H."/>
            <person name="Lee Y.-S."/>
            <person name="Embley T.M."/>
            <person name="Coombs G.H."/>
            <person name="Mottram J.C."/>
            <person name="Tachezy J."/>
            <person name="Fraser-Liggett C.M."/>
            <person name="Johnson P.J."/>
        </authorList>
    </citation>
    <scope>NUCLEOTIDE SEQUENCE [LARGE SCALE GENOMIC DNA]</scope>
    <source>
        <strain evidence="8">G3</strain>
    </source>
</reference>
<dbReference type="Gene3D" id="3.10.20.90">
    <property type="entry name" value="Phosphatidylinositol 3-kinase Catalytic Subunit, Chain A, domain 1"/>
    <property type="match status" value="1"/>
</dbReference>
<proteinExistence type="predicted"/>
<dbReference type="RefSeq" id="XP_001312160.1">
    <property type="nucleotide sequence ID" value="XM_001312159.1"/>
</dbReference>
<evidence type="ECO:0000313" key="9">
    <source>
        <dbReference type="Proteomes" id="UP000001542"/>
    </source>
</evidence>
<evidence type="ECO:0000256" key="5">
    <source>
        <dbReference type="ARBA" id="ARBA00022801"/>
    </source>
</evidence>
<dbReference type="InterPro" id="IPR038765">
    <property type="entry name" value="Papain-like_cys_pep_sf"/>
</dbReference>
<comment type="catalytic activity">
    <reaction evidence="1">
        <text>Thiol-dependent hydrolysis of ester, thioester, amide, peptide and isopeptide bonds formed by the C-terminal Gly of ubiquitin (a 76-residue protein attached to proteins as an intracellular targeting signal).</text>
        <dbReference type="EC" id="3.4.19.12"/>
    </reaction>
</comment>
<dbReference type="Gene3D" id="3.90.70.10">
    <property type="entry name" value="Cysteine proteinases"/>
    <property type="match status" value="1"/>
</dbReference>
<dbReference type="InParanoid" id="A2F763"/>
<dbReference type="OrthoDB" id="333239at2759"/>
<gene>
    <name evidence="8" type="ORF">TVAG_296140</name>
</gene>
<dbReference type="SUPFAM" id="SSF54001">
    <property type="entry name" value="Cysteine proteinases"/>
    <property type="match status" value="1"/>
</dbReference>
<dbReference type="InterPro" id="IPR028889">
    <property type="entry name" value="USP"/>
</dbReference>
<dbReference type="GO" id="GO:0070628">
    <property type="term" value="F:proteasome binding"/>
    <property type="evidence" value="ECO:0000318"/>
    <property type="project" value="GO_Central"/>
</dbReference>
<dbReference type="EC" id="3.4.19.12" evidence="2"/>
<dbReference type="SUPFAM" id="SSF54236">
    <property type="entry name" value="Ubiquitin-like"/>
    <property type="match status" value="1"/>
</dbReference>
<organism evidence="8 9">
    <name type="scientific">Trichomonas vaginalis (strain ATCC PRA-98 / G3)</name>
    <dbReference type="NCBI Taxonomy" id="412133"/>
    <lineage>
        <taxon>Eukaryota</taxon>
        <taxon>Metamonada</taxon>
        <taxon>Parabasalia</taxon>
        <taxon>Trichomonadida</taxon>
        <taxon>Trichomonadidae</taxon>
        <taxon>Trichomonas</taxon>
    </lineage>
</organism>
<dbReference type="PANTHER" id="PTHR43982">
    <property type="entry name" value="UBIQUITIN CARBOXYL-TERMINAL HYDROLASE"/>
    <property type="match status" value="1"/>
</dbReference>
<dbReference type="InterPro" id="IPR029071">
    <property type="entry name" value="Ubiquitin-like_domsf"/>
</dbReference>
<keyword evidence="3" id="KW-0645">Protease</keyword>
<dbReference type="VEuPathDB" id="TrichDB:TVAG_296140"/>
<dbReference type="PROSITE" id="PS50235">
    <property type="entry name" value="USP_3"/>
    <property type="match status" value="1"/>
</dbReference>
<dbReference type="InterPro" id="IPR044635">
    <property type="entry name" value="UBP14-like"/>
</dbReference>
<accession>A2F763</accession>
<dbReference type="PANTHER" id="PTHR43982:SF1">
    <property type="entry name" value="UBIQUITIN CARBOXYL-TERMINAL HYDROLASE 14"/>
    <property type="match status" value="1"/>
</dbReference>
<name>A2F763_TRIV3</name>
<evidence type="ECO:0000256" key="3">
    <source>
        <dbReference type="ARBA" id="ARBA00022670"/>
    </source>
</evidence>
<evidence type="ECO:0000256" key="2">
    <source>
        <dbReference type="ARBA" id="ARBA00012759"/>
    </source>
</evidence>
<dbReference type="InterPro" id="IPR001394">
    <property type="entry name" value="Peptidase_C19_UCH"/>
</dbReference>
<dbReference type="Pfam" id="PF00443">
    <property type="entry name" value="UCH"/>
    <property type="match status" value="1"/>
</dbReference>
<keyword evidence="4" id="KW-0833">Ubl conjugation pathway</keyword>
<evidence type="ECO:0000259" key="7">
    <source>
        <dbReference type="PROSITE" id="PS50235"/>
    </source>
</evidence>
<dbReference type="eggNOG" id="KOG1872">
    <property type="taxonomic scope" value="Eukaryota"/>
</dbReference>
<dbReference type="InterPro" id="IPR018200">
    <property type="entry name" value="USP_CS"/>
</dbReference>
<dbReference type="AlphaFoldDB" id="A2F763"/>
<keyword evidence="5 8" id="KW-0378">Hydrolase</keyword>